<proteinExistence type="predicted"/>
<sequence length="333" mass="38175">MGAKIAFQVHHEVDSPSNPGQKCCLTDSLDKFTTFDGLFDEILENIKDPLLPTENWLVKEVVITDEGPEEFAVKVIHDARKLATFGWGKEDGSDRVRSWVKVRHNRAKREIITEEYWEDGRMEIRCFTKFLSDPLRVEFWGEHCSGERRCGQIYARIVKYQFLMPSLKKLVCRKVPVKLGTPSIDDRGGTSVISEALDDYTSYIGLMNLLQEALKSPAEKANLPVTEINDHEFELKTPGPPKKFPAPGEEIERDILTWLYKFDADNGQINAVVSVGNELLHTSWIRVHRDPLRLEHWIEQGGKRLAGRCETFMLQEIIDSIVRKAEGLDGWFF</sequence>
<reference evidence="1" key="1">
    <citation type="submission" date="2021-01" db="EMBL/GenBank/DDBJ databases">
        <authorList>
            <person name="Corre E."/>
            <person name="Pelletier E."/>
            <person name="Niang G."/>
            <person name="Scheremetjew M."/>
            <person name="Finn R."/>
            <person name="Kale V."/>
            <person name="Holt S."/>
            <person name="Cochrane G."/>
            <person name="Meng A."/>
            <person name="Brown T."/>
            <person name="Cohen L."/>
        </authorList>
    </citation>
    <scope>NUCLEOTIDE SEQUENCE</scope>
    <source>
        <strain evidence="1">OF101</strain>
    </source>
</reference>
<evidence type="ECO:0000313" key="1">
    <source>
        <dbReference type="EMBL" id="CAD9184932.1"/>
    </source>
</evidence>
<name>A0A7S1S5K5_ALECA</name>
<protein>
    <submittedName>
        <fullName evidence="1">Uncharacterized protein</fullName>
    </submittedName>
</protein>
<organism evidence="1">
    <name type="scientific">Alexandrium catenella</name>
    <name type="common">Red tide dinoflagellate</name>
    <name type="synonym">Gonyaulax catenella</name>
    <dbReference type="NCBI Taxonomy" id="2925"/>
    <lineage>
        <taxon>Eukaryota</taxon>
        <taxon>Sar</taxon>
        <taxon>Alveolata</taxon>
        <taxon>Dinophyceae</taxon>
        <taxon>Gonyaulacales</taxon>
        <taxon>Pyrocystaceae</taxon>
        <taxon>Alexandrium</taxon>
    </lineage>
</organism>
<dbReference type="AlphaFoldDB" id="A0A7S1S5K5"/>
<gene>
    <name evidence="1" type="ORF">ACAT0790_LOCUS61706</name>
</gene>
<dbReference type="EMBL" id="HBGE01103545">
    <property type="protein sequence ID" value="CAD9184932.1"/>
    <property type="molecule type" value="Transcribed_RNA"/>
</dbReference>
<accession>A0A7S1S5K5</accession>